<accession>A0A9D2D388</accession>
<dbReference type="Proteomes" id="UP000824024">
    <property type="component" value="Unassembled WGS sequence"/>
</dbReference>
<dbReference type="GO" id="GO:0008168">
    <property type="term" value="F:methyltransferase activity"/>
    <property type="evidence" value="ECO:0007669"/>
    <property type="project" value="UniProtKB-KW"/>
</dbReference>
<reference evidence="2" key="2">
    <citation type="submission" date="2021-04" db="EMBL/GenBank/DDBJ databases">
        <authorList>
            <person name="Gilroy R."/>
        </authorList>
    </citation>
    <scope>NUCLEOTIDE SEQUENCE</scope>
    <source>
        <strain evidence="2">CHK192-9172</strain>
    </source>
</reference>
<dbReference type="SUPFAM" id="SSF53335">
    <property type="entry name" value="S-adenosyl-L-methionine-dependent methyltransferases"/>
    <property type="match status" value="1"/>
</dbReference>
<comment type="caution">
    <text evidence="2">The sequence shown here is derived from an EMBL/GenBank/DDBJ whole genome shotgun (WGS) entry which is preliminary data.</text>
</comment>
<organism evidence="2 3">
    <name type="scientific">Candidatus Eubacterium avistercoris</name>
    <dbReference type="NCBI Taxonomy" id="2838567"/>
    <lineage>
        <taxon>Bacteria</taxon>
        <taxon>Bacillati</taxon>
        <taxon>Bacillota</taxon>
        <taxon>Clostridia</taxon>
        <taxon>Eubacteriales</taxon>
        <taxon>Eubacteriaceae</taxon>
        <taxon>Eubacterium</taxon>
    </lineage>
</organism>
<sequence length="234" mass="27790">MWTNESIRWYLRAGERTGYYRQLAGQLRTYIGPEDHVADLGCGLGQIDLEIASRAGRVTSVDTEEKVTEILKREADRKKLSNLTVRCMDWRELEEEFCDVLLLCSFGRIQEDLEDFLRLCRKRILFLRRSQREMERGFAAPYHLENPVEKEEAFAREVGLKTCVRRFQAEFGQPFSDMEEAVRFIRHYQVKTGGLSPEEYLRRHLEYKKDGKFPLYLPNEKEMYLLIIEKNFEK</sequence>
<dbReference type="Gene3D" id="3.40.50.150">
    <property type="entry name" value="Vaccinia Virus protein VP39"/>
    <property type="match status" value="1"/>
</dbReference>
<gene>
    <name evidence="2" type="ORF">IAA08_07100</name>
</gene>
<dbReference type="CDD" id="cd02440">
    <property type="entry name" value="AdoMet_MTases"/>
    <property type="match status" value="1"/>
</dbReference>
<proteinExistence type="predicted"/>
<evidence type="ECO:0000313" key="3">
    <source>
        <dbReference type="Proteomes" id="UP000824024"/>
    </source>
</evidence>
<evidence type="ECO:0000313" key="2">
    <source>
        <dbReference type="EMBL" id="HIZ07684.1"/>
    </source>
</evidence>
<keyword evidence="2" id="KW-0489">Methyltransferase</keyword>
<dbReference type="GO" id="GO:0032259">
    <property type="term" value="P:methylation"/>
    <property type="evidence" value="ECO:0007669"/>
    <property type="project" value="UniProtKB-KW"/>
</dbReference>
<dbReference type="InterPro" id="IPR029063">
    <property type="entry name" value="SAM-dependent_MTases_sf"/>
</dbReference>
<evidence type="ECO:0000259" key="1">
    <source>
        <dbReference type="Pfam" id="PF13649"/>
    </source>
</evidence>
<dbReference type="EMBL" id="DXCH01000197">
    <property type="protein sequence ID" value="HIZ07684.1"/>
    <property type="molecule type" value="Genomic_DNA"/>
</dbReference>
<reference evidence="2" key="1">
    <citation type="journal article" date="2021" name="PeerJ">
        <title>Extensive microbial diversity within the chicken gut microbiome revealed by metagenomics and culture.</title>
        <authorList>
            <person name="Gilroy R."/>
            <person name="Ravi A."/>
            <person name="Getino M."/>
            <person name="Pursley I."/>
            <person name="Horton D.L."/>
            <person name="Alikhan N.F."/>
            <person name="Baker D."/>
            <person name="Gharbi K."/>
            <person name="Hall N."/>
            <person name="Watson M."/>
            <person name="Adriaenssens E.M."/>
            <person name="Foster-Nyarko E."/>
            <person name="Jarju S."/>
            <person name="Secka A."/>
            <person name="Antonio M."/>
            <person name="Oren A."/>
            <person name="Chaudhuri R.R."/>
            <person name="La Ragione R."/>
            <person name="Hildebrand F."/>
            <person name="Pallen M.J."/>
        </authorList>
    </citation>
    <scope>NUCLEOTIDE SEQUENCE</scope>
    <source>
        <strain evidence="2">CHK192-9172</strain>
    </source>
</reference>
<dbReference type="AlphaFoldDB" id="A0A9D2D388"/>
<keyword evidence="2" id="KW-0808">Transferase</keyword>
<dbReference type="Pfam" id="PF13649">
    <property type="entry name" value="Methyltransf_25"/>
    <property type="match status" value="1"/>
</dbReference>
<protein>
    <submittedName>
        <fullName evidence="2">Class I SAM-dependent methyltransferase</fullName>
    </submittedName>
</protein>
<name>A0A9D2D388_9FIRM</name>
<feature type="domain" description="Methyltransferase" evidence="1">
    <location>
        <begin position="37"/>
        <end position="121"/>
    </location>
</feature>
<dbReference type="InterPro" id="IPR041698">
    <property type="entry name" value="Methyltransf_25"/>
</dbReference>